<evidence type="ECO:0000256" key="2">
    <source>
        <dbReference type="ARBA" id="ARBA00022553"/>
    </source>
</evidence>
<evidence type="ECO:0000256" key="1">
    <source>
        <dbReference type="ARBA" id="ARBA00004370"/>
    </source>
</evidence>
<dbReference type="SMART" id="SM01244">
    <property type="entry name" value="IRS"/>
    <property type="match status" value="1"/>
</dbReference>
<name>A0ABM0MVE9_SACKO</name>
<evidence type="ECO:0000313" key="9">
    <source>
        <dbReference type="RefSeq" id="XP_006823990.1"/>
    </source>
</evidence>
<dbReference type="Gene3D" id="2.30.29.30">
    <property type="entry name" value="Pleckstrin-homology domain (PH domain)/Phosphotyrosine-binding domain (PTB)"/>
    <property type="match status" value="1"/>
</dbReference>
<dbReference type="InterPro" id="IPR038742">
    <property type="entry name" value="FRS2_PTB"/>
</dbReference>
<keyword evidence="8" id="KW-1185">Reference proteome</keyword>
<dbReference type="InterPro" id="IPR011993">
    <property type="entry name" value="PH-like_dom_sf"/>
</dbReference>
<dbReference type="CDD" id="cd01202">
    <property type="entry name" value="PTB_FRS2"/>
    <property type="match status" value="1"/>
</dbReference>
<feature type="region of interest" description="Disordered" evidence="6">
    <location>
        <begin position="345"/>
        <end position="368"/>
    </location>
</feature>
<comment type="subcellular location">
    <subcellularLocation>
        <location evidence="1">Membrane</location>
    </subcellularLocation>
</comment>
<dbReference type="Pfam" id="PF02174">
    <property type="entry name" value="IRS"/>
    <property type="match status" value="1"/>
</dbReference>
<organism evidence="8 9">
    <name type="scientific">Saccoglossus kowalevskii</name>
    <name type="common">Acorn worm</name>
    <dbReference type="NCBI Taxonomy" id="10224"/>
    <lineage>
        <taxon>Eukaryota</taxon>
        <taxon>Metazoa</taxon>
        <taxon>Hemichordata</taxon>
        <taxon>Enteropneusta</taxon>
        <taxon>Harrimaniidae</taxon>
        <taxon>Saccoglossus</taxon>
    </lineage>
</organism>
<feature type="compositionally biased region" description="Low complexity" evidence="6">
    <location>
        <begin position="163"/>
        <end position="182"/>
    </location>
</feature>
<protein>
    <submittedName>
        <fullName evidence="9">Fibroblast growth factor receptor substrate 2-like</fullName>
    </submittedName>
</protein>
<dbReference type="RefSeq" id="XP_006823990.1">
    <property type="nucleotide sequence ID" value="XM_006823927.1"/>
</dbReference>
<reference evidence="9" key="1">
    <citation type="submission" date="2025-08" db="UniProtKB">
        <authorList>
            <consortium name="RefSeq"/>
        </authorList>
    </citation>
    <scope>IDENTIFICATION</scope>
    <source>
        <tissue evidence="9">Testes</tissue>
    </source>
</reference>
<evidence type="ECO:0000256" key="4">
    <source>
        <dbReference type="ARBA" id="ARBA00023136"/>
    </source>
</evidence>
<feature type="region of interest" description="Disordered" evidence="6">
    <location>
        <begin position="390"/>
        <end position="414"/>
    </location>
</feature>
<keyword evidence="4" id="KW-0472">Membrane</keyword>
<feature type="compositionally biased region" description="Low complexity" evidence="6">
    <location>
        <begin position="137"/>
        <end position="150"/>
    </location>
</feature>
<evidence type="ECO:0000313" key="8">
    <source>
        <dbReference type="Proteomes" id="UP000694865"/>
    </source>
</evidence>
<evidence type="ECO:0000256" key="6">
    <source>
        <dbReference type="SAM" id="MobiDB-lite"/>
    </source>
</evidence>
<dbReference type="InterPro" id="IPR050996">
    <property type="entry name" value="Docking_Protein_DOK"/>
</dbReference>
<accession>A0ABM0MVE9</accession>
<keyword evidence="2" id="KW-0597">Phosphoprotein</keyword>
<proteinExistence type="predicted"/>
<feature type="compositionally biased region" description="Polar residues" evidence="6">
    <location>
        <begin position="109"/>
        <end position="127"/>
    </location>
</feature>
<evidence type="ECO:0000256" key="3">
    <source>
        <dbReference type="ARBA" id="ARBA00022707"/>
    </source>
</evidence>
<dbReference type="InterPro" id="IPR002404">
    <property type="entry name" value="IRS_PTB"/>
</dbReference>
<dbReference type="Proteomes" id="UP000694865">
    <property type="component" value="Unplaced"/>
</dbReference>
<keyword evidence="3" id="KW-0519">Myristate</keyword>
<evidence type="ECO:0000256" key="5">
    <source>
        <dbReference type="ARBA" id="ARBA00023288"/>
    </source>
</evidence>
<sequence length="414" mass="44902">MGNQCVQGELDKDFNPSMFKVKNVDDDGRELGSGTIEVGLADLILYQKGKDPVRWPLRCLRRYGFDAELFSFESGRRCPTGPGIYAFKCKRAEQLFNLVQDNVEKQGQADDTGSQHQAASRSSSLTGANGIIREHSSGSISSTGGARSSSPHYVNGSMVLDNTPPGSATPRTPSSPTSPTSPDMHNYVNSPGSLANEEVMPSNIHINIQKSLSHNEHNKGLDVNYARLDLNEDAKIEESKFINFTQGSMTSSPAGASPTTPNHCYANLDMLGEVPPQCFSRVTSASHNTSPQNGLQTSNITDHTYANLDQVAAGIGNGNGISKIVLQPPPKKKVNYIQLDLENLDTRTEANSPGSSPRTPKTLLPETPNKKAVMYAMIDFDKTDALIKSQNGQVDHDDGSVRKTRHNSHIDHPI</sequence>
<gene>
    <name evidence="9" type="primary">LOC100371539</name>
</gene>
<feature type="compositionally biased region" description="Polar residues" evidence="6">
    <location>
        <begin position="349"/>
        <end position="359"/>
    </location>
</feature>
<dbReference type="PANTHER" id="PTHR21258:SF55">
    <property type="entry name" value="FI23523P1"/>
    <property type="match status" value="1"/>
</dbReference>
<keyword evidence="5" id="KW-0449">Lipoprotein</keyword>
<dbReference type="SMART" id="SM00310">
    <property type="entry name" value="PTBI"/>
    <property type="match status" value="1"/>
</dbReference>
<feature type="region of interest" description="Disordered" evidence="6">
    <location>
        <begin position="106"/>
        <end position="190"/>
    </location>
</feature>
<feature type="domain" description="IRS-type PTB" evidence="7">
    <location>
        <begin position="11"/>
        <end position="113"/>
    </location>
</feature>
<evidence type="ECO:0000259" key="7">
    <source>
        <dbReference type="PROSITE" id="PS51064"/>
    </source>
</evidence>
<dbReference type="SUPFAM" id="SSF50729">
    <property type="entry name" value="PH domain-like"/>
    <property type="match status" value="1"/>
</dbReference>
<dbReference type="GeneID" id="100371539"/>
<dbReference type="PROSITE" id="PS51064">
    <property type="entry name" value="IRS_PTB"/>
    <property type="match status" value="1"/>
</dbReference>
<dbReference type="PANTHER" id="PTHR21258">
    <property type="entry name" value="DOCKING PROTEIN RELATED"/>
    <property type="match status" value="1"/>
</dbReference>